<evidence type="ECO:0000313" key="10">
    <source>
        <dbReference type="EMBL" id="QIR29507.1"/>
    </source>
</evidence>
<dbReference type="GO" id="GO:0043565">
    <property type="term" value="F:sequence-specific DNA binding"/>
    <property type="evidence" value="ECO:0007669"/>
    <property type="project" value="InterPro"/>
</dbReference>
<keyword evidence="4 8" id="KW-0238">DNA-binding</keyword>
<dbReference type="InterPro" id="IPR018060">
    <property type="entry name" value="HTH_AraC"/>
</dbReference>
<dbReference type="PROSITE" id="PS00041">
    <property type="entry name" value="HTH_ARAC_FAMILY_1"/>
    <property type="match status" value="1"/>
</dbReference>
<dbReference type="InterPro" id="IPR018062">
    <property type="entry name" value="HTH_AraC-typ_CS"/>
</dbReference>
<evidence type="ECO:0000256" key="1">
    <source>
        <dbReference type="ARBA" id="ARBA00022490"/>
    </source>
</evidence>
<organism evidence="10 11">
    <name type="scientific">Kluyvera genomosp. 3</name>
    <dbReference type="NCBI Taxonomy" id="2774055"/>
    <lineage>
        <taxon>Bacteria</taxon>
        <taxon>Pseudomonadati</taxon>
        <taxon>Pseudomonadota</taxon>
        <taxon>Gammaproteobacteria</taxon>
        <taxon>Enterobacterales</taxon>
        <taxon>Enterobacteriaceae</taxon>
        <taxon>Kluyvera</taxon>
    </lineage>
</organism>
<dbReference type="NCBIfam" id="NF010027">
    <property type="entry name" value="PRK13502.1"/>
    <property type="match status" value="1"/>
</dbReference>
<feature type="domain" description="HTH araC/xylS-type" evidence="9">
    <location>
        <begin position="179"/>
        <end position="277"/>
    </location>
</feature>
<keyword evidence="11" id="KW-1185">Reference proteome</keyword>
<dbReference type="Gene3D" id="2.60.120.10">
    <property type="entry name" value="Jelly Rolls"/>
    <property type="match status" value="1"/>
</dbReference>
<dbReference type="InterPro" id="IPR014710">
    <property type="entry name" value="RmlC-like_jellyroll"/>
</dbReference>
<dbReference type="InterPro" id="IPR023699">
    <property type="entry name" value="Tscrpt_act_RhaR"/>
</dbReference>
<dbReference type="NCBIfam" id="NF010025">
    <property type="entry name" value="PRK13500.1"/>
    <property type="match status" value="1"/>
</dbReference>
<keyword evidence="2 8" id="KW-0677">Repeat</keyword>
<dbReference type="Proteomes" id="UP000503580">
    <property type="component" value="Chromosome"/>
</dbReference>
<evidence type="ECO:0000313" key="11">
    <source>
        <dbReference type="Proteomes" id="UP000503580"/>
    </source>
</evidence>
<evidence type="ECO:0000256" key="5">
    <source>
        <dbReference type="ARBA" id="ARBA00023159"/>
    </source>
</evidence>
<evidence type="ECO:0000256" key="4">
    <source>
        <dbReference type="ARBA" id="ARBA00023125"/>
    </source>
</evidence>
<dbReference type="GO" id="GO:0003700">
    <property type="term" value="F:DNA-binding transcription factor activity"/>
    <property type="evidence" value="ECO:0007669"/>
    <property type="project" value="UniProtKB-UniRule"/>
</dbReference>
<comment type="subunit">
    <text evidence="8">Binds DNA as a dimer.</text>
</comment>
<evidence type="ECO:0000256" key="3">
    <source>
        <dbReference type="ARBA" id="ARBA00023015"/>
    </source>
</evidence>
<evidence type="ECO:0000256" key="8">
    <source>
        <dbReference type="HAMAP-Rule" id="MF_01533"/>
    </source>
</evidence>
<dbReference type="InterPro" id="IPR047220">
    <property type="entry name" value="RhaR_RhaS-like_N"/>
</dbReference>
<dbReference type="KEGG" id="kgn:GY169_23065"/>
<protein>
    <recommendedName>
        <fullName evidence="8">HTH-type transcriptional activator RhaR</fullName>
    </recommendedName>
    <alternativeName>
        <fullName evidence="8">L-rhamnose operon transcriptional activator RhaR</fullName>
    </alternativeName>
</protein>
<comment type="function">
    <text evidence="8">Activates expression of the rhaSR operon in response to L-rhamnose.</text>
</comment>
<dbReference type="InterPro" id="IPR009057">
    <property type="entry name" value="Homeodomain-like_sf"/>
</dbReference>
<dbReference type="PROSITE" id="PS01124">
    <property type="entry name" value="HTH_ARAC_FAMILY_2"/>
    <property type="match status" value="1"/>
</dbReference>
<dbReference type="SUPFAM" id="SSF46689">
    <property type="entry name" value="Homeodomain-like"/>
    <property type="match status" value="1"/>
</dbReference>
<dbReference type="InterPro" id="IPR020449">
    <property type="entry name" value="Tscrpt_reg_AraC-type_HTH"/>
</dbReference>
<dbReference type="NCBIfam" id="NF010026">
    <property type="entry name" value="PRK13501.1"/>
    <property type="match status" value="1"/>
</dbReference>
<dbReference type="Pfam" id="PF02311">
    <property type="entry name" value="AraC_binding"/>
    <property type="match status" value="1"/>
</dbReference>
<dbReference type="InterPro" id="IPR037923">
    <property type="entry name" value="HTH-like"/>
</dbReference>
<reference evidence="10 11" key="1">
    <citation type="submission" date="2020-02" db="EMBL/GenBank/DDBJ databases">
        <title>Whole genome PO2S7.</title>
        <authorList>
            <person name="Singha K.M."/>
        </authorList>
    </citation>
    <scope>NUCLEOTIDE SEQUENCE [LARGE SCALE GENOMIC DNA]</scope>
    <source>
        <strain evidence="10 11">PO2S7</strain>
    </source>
</reference>
<feature type="site" description="Interaction with sigma-70" evidence="8">
    <location>
        <position position="246"/>
    </location>
</feature>
<accession>A0A6G9RT85</accession>
<comment type="subcellular location">
    <subcellularLocation>
        <location evidence="8">Cytoplasm</location>
    </subcellularLocation>
</comment>
<name>A0A6G9RT85_9ENTR</name>
<dbReference type="SMART" id="SM00342">
    <property type="entry name" value="HTH_ARAC"/>
    <property type="match status" value="1"/>
</dbReference>
<dbReference type="PANTHER" id="PTHR43280:SF13">
    <property type="entry name" value="HTH-TYPE TRANSCRIPTIONAL ACTIVATOR RHAR"/>
    <property type="match status" value="1"/>
</dbReference>
<keyword evidence="7 8" id="KW-0684">Rhamnose metabolism</keyword>
<dbReference type="PANTHER" id="PTHR43280">
    <property type="entry name" value="ARAC-FAMILY TRANSCRIPTIONAL REGULATOR"/>
    <property type="match status" value="1"/>
</dbReference>
<dbReference type="RefSeq" id="WP_167577200.1">
    <property type="nucleotide sequence ID" value="NZ_CP050321.1"/>
</dbReference>
<dbReference type="EMBL" id="CP050321">
    <property type="protein sequence ID" value="QIR29507.1"/>
    <property type="molecule type" value="Genomic_DNA"/>
</dbReference>
<dbReference type="PRINTS" id="PR00032">
    <property type="entry name" value="HTHARAC"/>
</dbReference>
<keyword evidence="6 8" id="KW-0804">Transcription</keyword>
<evidence type="ECO:0000256" key="2">
    <source>
        <dbReference type="ARBA" id="ARBA00022737"/>
    </source>
</evidence>
<sequence length="283" mass="32617">MSGQLILRKDEFFASTAQAVAVADRYPQNVFAEHTHEFCELVLVWRGNGLHILNDRPYRITRGDLFYIRAEDKHSYASVNDLVLQNIIYCPERLKLNLDWVSHIPGLRGSPWVPHWRIGSTGMTQARQIMTQLEHESRKEDALANQMSELLFAQLVVCLKRYRYATDNLAATQSEALLDKLLTALAGSLNRPFVLDSFCAQQGCSERALRQQFRSQTGMTVNHYLRQLRICHAQYLLQHTELLIGEVAMRCGFEDSNYFSVVFNREIGMTPGQWRQRSRIPVN</sequence>
<dbReference type="GO" id="GO:0045893">
    <property type="term" value="P:positive regulation of DNA-templated transcription"/>
    <property type="evidence" value="ECO:0007669"/>
    <property type="project" value="UniProtKB-UniRule"/>
</dbReference>
<evidence type="ECO:0000256" key="7">
    <source>
        <dbReference type="ARBA" id="ARBA00023308"/>
    </source>
</evidence>
<keyword evidence="5 8" id="KW-0010">Activator</keyword>
<keyword evidence="3 8" id="KW-0805">Transcription regulation</keyword>
<dbReference type="CDD" id="cd06977">
    <property type="entry name" value="cupin_RhaR_RhaS-like_N"/>
    <property type="match status" value="1"/>
</dbReference>
<dbReference type="Pfam" id="PF12833">
    <property type="entry name" value="HTH_18"/>
    <property type="match status" value="1"/>
</dbReference>
<dbReference type="Gene3D" id="1.10.10.60">
    <property type="entry name" value="Homeodomain-like"/>
    <property type="match status" value="1"/>
</dbReference>
<gene>
    <name evidence="8 10" type="primary">rhaR</name>
    <name evidence="10" type="ORF">GY169_23065</name>
</gene>
<dbReference type="SUPFAM" id="SSF51215">
    <property type="entry name" value="Regulatory protein AraC"/>
    <property type="match status" value="1"/>
</dbReference>
<evidence type="ECO:0000256" key="6">
    <source>
        <dbReference type="ARBA" id="ARBA00023163"/>
    </source>
</evidence>
<dbReference type="AlphaFoldDB" id="A0A6G9RT85"/>
<evidence type="ECO:0000259" key="9">
    <source>
        <dbReference type="PROSITE" id="PS01124"/>
    </source>
</evidence>
<proteinExistence type="inferred from homology"/>
<keyword evidence="1 8" id="KW-0963">Cytoplasm</keyword>
<dbReference type="HAMAP" id="MF_01533">
    <property type="entry name" value="HTH_type_RhaR"/>
    <property type="match status" value="1"/>
</dbReference>
<dbReference type="InterPro" id="IPR003313">
    <property type="entry name" value="AraC-bd"/>
</dbReference>
<dbReference type="GO" id="GO:0005737">
    <property type="term" value="C:cytoplasm"/>
    <property type="evidence" value="ECO:0007669"/>
    <property type="project" value="UniProtKB-SubCell"/>
</dbReference>